<dbReference type="Proteomes" id="UP000502248">
    <property type="component" value="Chromosome"/>
</dbReference>
<dbReference type="AlphaFoldDB" id="A0A7Z2VM22"/>
<gene>
    <name evidence="9" type="ORF">HH215_21135</name>
</gene>
<feature type="transmembrane region" description="Helical" evidence="7">
    <location>
        <begin position="101"/>
        <end position="121"/>
    </location>
</feature>
<dbReference type="InterPro" id="IPR000515">
    <property type="entry name" value="MetI-like"/>
</dbReference>
<keyword evidence="4 7" id="KW-0812">Transmembrane</keyword>
<evidence type="ECO:0000256" key="6">
    <source>
        <dbReference type="ARBA" id="ARBA00023136"/>
    </source>
</evidence>
<feature type="transmembrane region" description="Helical" evidence="7">
    <location>
        <begin position="68"/>
        <end position="89"/>
    </location>
</feature>
<dbReference type="GO" id="GO:0055085">
    <property type="term" value="P:transmembrane transport"/>
    <property type="evidence" value="ECO:0007669"/>
    <property type="project" value="InterPro"/>
</dbReference>
<keyword evidence="5 7" id="KW-1133">Transmembrane helix</keyword>
<keyword evidence="2 7" id="KW-0813">Transport</keyword>
<dbReference type="InterPro" id="IPR035906">
    <property type="entry name" value="MetI-like_sf"/>
</dbReference>
<dbReference type="RefSeq" id="WP_169281697.1">
    <property type="nucleotide sequence ID" value="NZ_CP051680.1"/>
</dbReference>
<evidence type="ECO:0000256" key="3">
    <source>
        <dbReference type="ARBA" id="ARBA00022475"/>
    </source>
</evidence>
<evidence type="ECO:0000259" key="8">
    <source>
        <dbReference type="PROSITE" id="PS50928"/>
    </source>
</evidence>
<comment type="subcellular location">
    <subcellularLocation>
        <location evidence="1 7">Cell membrane</location>
        <topology evidence="1 7">Multi-pass membrane protein</topology>
    </subcellularLocation>
</comment>
<dbReference type="Pfam" id="PF00528">
    <property type="entry name" value="BPD_transp_1"/>
    <property type="match status" value="1"/>
</dbReference>
<dbReference type="GO" id="GO:0005886">
    <property type="term" value="C:plasma membrane"/>
    <property type="evidence" value="ECO:0007669"/>
    <property type="project" value="UniProtKB-SubCell"/>
</dbReference>
<keyword evidence="3" id="KW-1003">Cell membrane</keyword>
<evidence type="ECO:0000256" key="7">
    <source>
        <dbReference type="RuleBase" id="RU363032"/>
    </source>
</evidence>
<dbReference type="KEGG" id="cheb:HH215_21135"/>
<protein>
    <submittedName>
        <fullName evidence="9">Carbohydrate ABC transporter permease</fullName>
    </submittedName>
</protein>
<dbReference type="PROSITE" id="PS50928">
    <property type="entry name" value="ABC_TM1"/>
    <property type="match status" value="1"/>
</dbReference>
<dbReference type="Gene3D" id="1.10.3720.10">
    <property type="entry name" value="MetI-like"/>
    <property type="match status" value="1"/>
</dbReference>
<dbReference type="EMBL" id="CP051680">
    <property type="protein sequence ID" value="QJD85435.1"/>
    <property type="molecule type" value="Genomic_DNA"/>
</dbReference>
<evidence type="ECO:0000256" key="5">
    <source>
        <dbReference type="ARBA" id="ARBA00022989"/>
    </source>
</evidence>
<feature type="transmembrane region" description="Helical" evidence="7">
    <location>
        <begin position="141"/>
        <end position="160"/>
    </location>
</feature>
<dbReference type="CDD" id="cd06261">
    <property type="entry name" value="TM_PBP2"/>
    <property type="match status" value="1"/>
</dbReference>
<feature type="domain" description="ABC transmembrane type-1" evidence="8">
    <location>
        <begin position="69"/>
        <end position="260"/>
    </location>
</feature>
<evidence type="ECO:0000256" key="1">
    <source>
        <dbReference type="ARBA" id="ARBA00004651"/>
    </source>
</evidence>
<organism evidence="9 10">
    <name type="scientific">Cohnella herbarum</name>
    <dbReference type="NCBI Taxonomy" id="2728023"/>
    <lineage>
        <taxon>Bacteria</taxon>
        <taxon>Bacillati</taxon>
        <taxon>Bacillota</taxon>
        <taxon>Bacilli</taxon>
        <taxon>Bacillales</taxon>
        <taxon>Paenibacillaceae</taxon>
        <taxon>Cohnella</taxon>
    </lineage>
</organism>
<sequence>MRTKSASLFVVEAVTIAAAIVFFIPFYFILSMTFKTPEEMTGFPLSLPSSLHFGNYAETWELMRFTQVLGNTLLITALTVFVLIVFGSLASYPLARKTGSVYYLVYIYFIAGIMVPFQLAMVPLYKFVNTLHLVNTYHGAVLIYTAINLPFAIFLFTGFLKSTPKELEEAAWIDGCSKIRAYWVAVFPIIKPATATVAVLTSLSTWNDFIIPMLFLQGEERRTITIQLYMFVGEHVTNWSLLFPGMVLSVVPLLIAYLFLQKYIIKGIAAGSVKG</sequence>
<evidence type="ECO:0000256" key="4">
    <source>
        <dbReference type="ARBA" id="ARBA00022692"/>
    </source>
</evidence>
<proteinExistence type="inferred from homology"/>
<dbReference type="PANTHER" id="PTHR43744:SF8">
    <property type="entry name" value="SN-GLYCEROL-3-PHOSPHATE TRANSPORT SYSTEM PERMEASE PROTEIN UGPE"/>
    <property type="match status" value="1"/>
</dbReference>
<evidence type="ECO:0000313" key="9">
    <source>
        <dbReference type="EMBL" id="QJD85435.1"/>
    </source>
</evidence>
<keyword evidence="6 7" id="KW-0472">Membrane</keyword>
<comment type="similarity">
    <text evidence="7">Belongs to the binding-protein-dependent transport system permease family.</text>
</comment>
<reference evidence="9 10" key="1">
    <citation type="submission" date="2020-04" db="EMBL/GenBank/DDBJ databases">
        <title>Genome sequencing of novel species.</title>
        <authorList>
            <person name="Heo J."/>
            <person name="Kim S.-J."/>
            <person name="Kim J.-S."/>
            <person name="Hong S.-B."/>
            <person name="Kwon S.-W."/>
        </authorList>
    </citation>
    <scope>NUCLEOTIDE SEQUENCE [LARGE SCALE GENOMIC DNA]</scope>
    <source>
        <strain evidence="9 10">MFER-1</strain>
    </source>
</reference>
<keyword evidence="10" id="KW-1185">Reference proteome</keyword>
<feature type="transmembrane region" description="Helical" evidence="7">
    <location>
        <begin position="181"/>
        <end position="206"/>
    </location>
</feature>
<dbReference type="PANTHER" id="PTHR43744">
    <property type="entry name" value="ABC TRANSPORTER PERMEASE PROTEIN MG189-RELATED-RELATED"/>
    <property type="match status" value="1"/>
</dbReference>
<evidence type="ECO:0000256" key="2">
    <source>
        <dbReference type="ARBA" id="ARBA00022448"/>
    </source>
</evidence>
<feature type="transmembrane region" description="Helical" evidence="7">
    <location>
        <begin position="239"/>
        <end position="260"/>
    </location>
</feature>
<name>A0A7Z2VM22_9BACL</name>
<feature type="transmembrane region" description="Helical" evidence="7">
    <location>
        <begin position="7"/>
        <end position="30"/>
    </location>
</feature>
<dbReference type="SUPFAM" id="SSF161098">
    <property type="entry name" value="MetI-like"/>
    <property type="match status" value="1"/>
</dbReference>
<evidence type="ECO:0000313" key="10">
    <source>
        <dbReference type="Proteomes" id="UP000502248"/>
    </source>
</evidence>
<accession>A0A7Z2VM22</accession>